<evidence type="ECO:0000256" key="2">
    <source>
        <dbReference type="ARBA" id="ARBA00007577"/>
    </source>
</evidence>
<feature type="compositionally biased region" description="Polar residues" evidence="9">
    <location>
        <begin position="673"/>
        <end position="691"/>
    </location>
</feature>
<dbReference type="InterPro" id="IPR017871">
    <property type="entry name" value="ABC_transporter-like_CS"/>
</dbReference>
<dbReference type="PROSITE" id="PS50929">
    <property type="entry name" value="ABC_TM1F"/>
    <property type="match status" value="2"/>
</dbReference>
<dbReference type="Gene3D" id="3.40.50.300">
    <property type="entry name" value="P-loop containing nucleotide triphosphate hydrolases"/>
    <property type="match status" value="2"/>
</dbReference>
<dbReference type="GO" id="GO:0016887">
    <property type="term" value="F:ATP hydrolysis activity"/>
    <property type="evidence" value="ECO:0007669"/>
    <property type="project" value="InterPro"/>
</dbReference>
<dbReference type="InterPro" id="IPR027417">
    <property type="entry name" value="P-loop_NTPase"/>
</dbReference>
<dbReference type="InterPro" id="IPR036640">
    <property type="entry name" value="ABC1_TM_sf"/>
</dbReference>
<evidence type="ECO:0000259" key="12">
    <source>
        <dbReference type="PROSITE" id="PS50929"/>
    </source>
</evidence>
<dbReference type="PROSITE" id="PS00211">
    <property type="entry name" value="ABC_TRANSPORTER_1"/>
    <property type="match status" value="1"/>
</dbReference>
<keyword evidence="7 10" id="KW-1133">Transmembrane helix</keyword>
<dbReference type="GO" id="GO:0015421">
    <property type="term" value="F:ABC-type oligopeptide transporter activity"/>
    <property type="evidence" value="ECO:0007669"/>
    <property type="project" value="TreeGrafter"/>
</dbReference>
<evidence type="ECO:0000256" key="8">
    <source>
        <dbReference type="ARBA" id="ARBA00023136"/>
    </source>
</evidence>
<feature type="transmembrane region" description="Helical" evidence="10">
    <location>
        <begin position="731"/>
        <end position="755"/>
    </location>
</feature>
<dbReference type="InterPro" id="IPR003593">
    <property type="entry name" value="AAA+_ATPase"/>
</dbReference>
<protein>
    <recommendedName>
        <fullName evidence="15">P-loop containing nucleoside triphosphate hydrolase protein</fullName>
    </recommendedName>
</protein>
<evidence type="ECO:0000256" key="9">
    <source>
        <dbReference type="SAM" id="MobiDB-lite"/>
    </source>
</evidence>
<dbReference type="InterPro" id="IPR039421">
    <property type="entry name" value="Type_1_exporter"/>
</dbReference>
<dbReference type="EMBL" id="MU006778">
    <property type="protein sequence ID" value="KAF2644625.1"/>
    <property type="molecule type" value="Genomic_DNA"/>
</dbReference>
<feature type="domain" description="ABC transmembrane type-1" evidence="12">
    <location>
        <begin position="102"/>
        <end position="381"/>
    </location>
</feature>
<feature type="transmembrane region" description="Helical" evidence="10">
    <location>
        <begin position="143"/>
        <end position="164"/>
    </location>
</feature>
<evidence type="ECO:0008006" key="15">
    <source>
        <dbReference type="Google" id="ProtNLM"/>
    </source>
</evidence>
<proteinExistence type="inferred from homology"/>
<evidence type="ECO:0000313" key="13">
    <source>
        <dbReference type="EMBL" id="KAF2644625.1"/>
    </source>
</evidence>
<evidence type="ECO:0000256" key="4">
    <source>
        <dbReference type="ARBA" id="ARBA00022692"/>
    </source>
</evidence>
<evidence type="ECO:0000259" key="11">
    <source>
        <dbReference type="PROSITE" id="PS50893"/>
    </source>
</evidence>
<dbReference type="GO" id="GO:0005524">
    <property type="term" value="F:ATP binding"/>
    <property type="evidence" value="ECO:0007669"/>
    <property type="project" value="UniProtKB-KW"/>
</dbReference>
<gene>
    <name evidence="13" type="ORF">P280DRAFT_176000</name>
</gene>
<dbReference type="CDD" id="cd18577">
    <property type="entry name" value="ABC_6TM_Pgp_ABCB1_D1_like"/>
    <property type="match status" value="1"/>
</dbReference>
<feature type="transmembrane region" description="Helical" evidence="10">
    <location>
        <begin position="848"/>
        <end position="872"/>
    </location>
</feature>
<evidence type="ECO:0000256" key="3">
    <source>
        <dbReference type="ARBA" id="ARBA00022448"/>
    </source>
</evidence>
<feature type="transmembrane region" description="Helical" evidence="10">
    <location>
        <begin position="317"/>
        <end position="341"/>
    </location>
</feature>
<keyword evidence="14" id="KW-1185">Reference proteome</keyword>
<sequence>MEPIQAIPGNAQTLMGGQLADDLSETQLLDDSDQEEQNSMRQDSQWDGHVDMASLSIPQGTRNMGLIRQRFLRQILGLNPFKTSYFALYRPLDDLQSRLILFLACILSIAAGVPLPLIGVILGKIINNFPPDEVALDIRLKQLMAIAVVFFLVTWGWSVCWAVIGERVSRKTRERLVERTLGMDQAYFDTVSPDITNILTEKTQTIQAGTSEKVGLFITSISYFAAAFTVGFFLNARLTGVLFVSVIPTMTVIVILGTKYISRFAKQADAFTEQATAIAESAFRGVQIVQAFGVSERLAQDHLNFLRKALRAGIKKSITGALMLGEVYFVAYAANALAFWYGDRLRQGSAEAGTIYAVVFLILDASFVVGQFGPFIQTFALAAAAGQSVFDILDHPTAEIDVYSEVGQVLQRSDFEQDITLQDVTFVYPARPTERVLESVDISIQSGKVTGLVGPSGSGKSTVAALLLRLYDPPTGIVKLGGTDLRNVNIKSLRSHIALVTQSPVLFTGTILENIMLGMPDDEEVTEEEAVARSTAAAADAHCDFLDNLPDGLHTIIGSGHHSQLSGGQKQRISLARALVGNPAILILDEYTSALDATSEAVVLENLRRSSLDSGRTTIIIAHRLVTVKDADRIIVMKGGAVAESGCHDDLVRANGLYTELITAQQFDKKRSPSPNSTLVSGANSLFNDSPTPAKAPQERLATSSTPSDEPEKKKAGELISRSLSLSRSEAPAIIIGLVASLASGGITIGEALIFGNLVELLNDTSNSPQLAAKISLYCLLFFILAIVALISRSCGGGAFGLVSENLVLRVRDVSFRTILMQDIAWFSKPGHSHHNLMSKLNMDSGHISGLSGVILGTFFSIATSVIGGIILAHIVAWKIAVVLLAAVPVMLFAGYFRLRILAKAEERHQTAYNSAAAMASEACASIQTVAALGKERHFFQKYRKAIQGPYQESLKFSILGNIMLAFSLSITYFVYALAYWWGSKQVREGMYTQREFFIVLPALLFSAQSAGQLFSLAPEITRAKTAAQSVFALHDEKPSIITSSDPEHPENDDAARVVNLTSNTSISKGELEFRGVSLHYATRPDVAALNDVSFSIQPGEYVAFVGRSGAGKSSTVHLIERFFDPTAGHVLLDGKDIREHDVHTHRARLGLVEQEPDLFPGSVKFNIGLGARPGFEPSEDDIIAVAKDCDLHDFIMR</sequence>
<dbReference type="Pfam" id="PF00664">
    <property type="entry name" value="ABC_membrane"/>
    <property type="match status" value="2"/>
</dbReference>
<dbReference type="InterPro" id="IPR003439">
    <property type="entry name" value="ABC_transporter-like_ATP-bd"/>
</dbReference>
<dbReference type="FunFam" id="3.40.50.300:FF:000967">
    <property type="entry name" value="ABC multidrug transporter mdr4"/>
    <property type="match status" value="1"/>
</dbReference>
<feature type="domain" description="ABC transporter" evidence="11">
    <location>
        <begin position="419"/>
        <end position="664"/>
    </location>
</feature>
<keyword evidence="3" id="KW-0813">Transport</keyword>
<feature type="domain" description="ABC transmembrane type-1" evidence="12">
    <location>
        <begin position="735"/>
        <end position="1023"/>
    </location>
</feature>
<evidence type="ECO:0000256" key="6">
    <source>
        <dbReference type="ARBA" id="ARBA00022840"/>
    </source>
</evidence>
<name>A0A6A6SA55_9PLEO</name>
<dbReference type="Pfam" id="PF00005">
    <property type="entry name" value="ABC_tran"/>
    <property type="match status" value="2"/>
</dbReference>
<feature type="transmembrane region" description="Helical" evidence="10">
    <location>
        <begin position="353"/>
        <end position="372"/>
    </location>
</feature>
<comment type="similarity">
    <text evidence="2">Belongs to the ABC transporter superfamily. ABCB family. Multidrug resistance exporter (TC 3.A.1.201) subfamily.</text>
</comment>
<evidence type="ECO:0000256" key="10">
    <source>
        <dbReference type="SAM" id="Phobius"/>
    </source>
</evidence>
<evidence type="ECO:0000256" key="7">
    <source>
        <dbReference type="ARBA" id="ARBA00022989"/>
    </source>
</evidence>
<keyword evidence="6" id="KW-0067">ATP-binding</keyword>
<feature type="transmembrane region" description="Helical" evidence="10">
    <location>
        <begin position="997"/>
        <end position="1018"/>
    </location>
</feature>
<dbReference type="PANTHER" id="PTHR43394:SF1">
    <property type="entry name" value="ATP-BINDING CASSETTE SUB-FAMILY B MEMBER 10, MITOCHONDRIAL"/>
    <property type="match status" value="1"/>
</dbReference>
<dbReference type="Gene3D" id="1.20.1560.10">
    <property type="entry name" value="ABC transporter type 1, transmembrane domain"/>
    <property type="match status" value="1"/>
</dbReference>
<evidence type="ECO:0000256" key="5">
    <source>
        <dbReference type="ARBA" id="ARBA00022741"/>
    </source>
</evidence>
<keyword evidence="4 10" id="KW-0812">Transmembrane</keyword>
<dbReference type="OrthoDB" id="6500128at2759"/>
<dbReference type="SUPFAM" id="SSF90123">
    <property type="entry name" value="ABC transporter transmembrane region"/>
    <property type="match status" value="2"/>
</dbReference>
<feature type="transmembrane region" description="Helical" evidence="10">
    <location>
        <begin position="99"/>
        <end position="123"/>
    </location>
</feature>
<keyword evidence="8 10" id="KW-0472">Membrane</keyword>
<feature type="region of interest" description="Disordered" evidence="9">
    <location>
        <begin position="668"/>
        <end position="715"/>
    </location>
</feature>
<dbReference type="AlphaFoldDB" id="A0A6A6SA55"/>
<organism evidence="13 14">
    <name type="scientific">Massarina eburnea CBS 473.64</name>
    <dbReference type="NCBI Taxonomy" id="1395130"/>
    <lineage>
        <taxon>Eukaryota</taxon>
        <taxon>Fungi</taxon>
        <taxon>Dikarya</taxon>
        <taxon>Ascomycota</taxon>
        <taxon>Pezizomycotina</taxon>
        <taxon>Dothideomycetes</taxon>
        <taxon>Pleosporomycetidae</taxon>
        <taxon>Pleosporales</taxon>
        <taxon>Massarineae</taxon>
        <taxon>Massarinaceae</taxon>
        <taxon>Massarina</taxon>
    </lineage>
</organism>
<feature type="transmembrane region" description="Helical" evidence="10">
    <location>
        <begin position="959"/>
        <end position="982"/>
    </location>
</feature>
<dbReference type="GO" id="GO:0005743">
    <property type="term" value="C:mitochondrial inner membrane"/>
    <property type="evidence" value="ECO:0007669"/>
    <property type="project" value="TreeGrafter"/>
</dbReference>
<dbReference type="Proteomes" id="UP000799753">
    <property type="component" value="Unassembled WGS sequence"/>
</dbReference>
<dbReference type="GO" id="GO:0090374">
    <property type="term" value="P:oligopeptide export from mitochondrion"/>
    <property type="evidence" value="ECO:0007669"/>
    <property type="project" value="TreeGrafter"/>
</dbReference>
<evidence type="ECO:0000256" key="1">
    <source>
        <dbReference type="ARBA" id="ARBA00004141"/>
    </source>
</evidence>
<keyword evidence="5" id="KW-0547">Nucleotide-binding</keyword>
<dbReference type="SUPFAM" id="SSF52540">
    <property type="entry name" value="P-loop containing nucleoside triphosphate hydrolases"/>
    <property type="match status" value="2"/>
</dbReference>
<feature type="transmembrane region" description="Helical" evidence="10">
    <location>
        <begin position="775"/>
        <end position="792"/>
    </location>
</feature>
<feature type="transmembrane region" description="Helical" evidence="10">
    <location>
        <begin position="878"/>
        <end position="899"/>
    </location>
</feature>
<dbReference type="SMART" id="SM00382">
    <property type="entry name" value="AAA"/>
    <property type="match status" value="2"/>
</dbReference>
<reference evidence="13" key="1">
    <citation type="journal article" date="2020" name="Stud. Mycol.">
        <title>101 Dothideomycetes genomes: a test case for predicting lifestyles and emergence of pathogens.</title>
        <authorList>
            <person name="Haridas S."/>
            <person name="Albert R."/>
            <person name="Binder M."/>
            <person name="Bloem J."/>
            <person name="Labutti K."/>
            <person name="Salamov A."/>
            <person name="Andreopoulos B."/>
            <person name="Baker S."/>
            <person name="Barry K."/>
            <person name="Bills G."/>
            <person name="Bluhm B."/>
            <person name="Cannon C."/>
            <person name="Castanera R."/>
            <person name="Culley D."/>
            <person name="Daum C."/>
            <person name="Ezra D."/>
            <person name="Gonzalez J."/>
            <person name="Henrissat B."/>
            <person name="Kuo A."/>
            <person name="Liang C."/>
            <person name="Lipzen A."/>
            <person name="Lutzoni F."/>
            <person name="Magnuson J."/>
            <person name="Mondo S."/>
            <person name="Nolan M."/>
            <person name="Ohm R."/>
            <person name="Pangilinan J."/>
            <person name="Park H.-J."/>
            <person name="Ramirez L."/>
            <person name="Alfaro M."/>
            <person name="Sun H."/>
            <person name="Tritt A."/>
            <person name="Yoshinaga Y."/>
            <person name="Zwiers L.-H."/>
            <person name="Turgeon B."/>
            <person name="Goodwin S."/>
            <person name="Spatafora J."/>
            <person name="Crous P."/>
            <person name="Grigoriev I."/>
        </authorList>
    </citation>
    <scope>NUCLEOTIDE SEQUENCE</scope>
    <source>
        <strain evidence="13">CBS 473.64</strain>
    </source>
</reference>
<evidence type="ECO:0000313" key="14">
    <source>
        <dbReference type="Proteomes" id="UP000799753"/>
    </source>
</evidence>
<accession>A0A6A6SA55</accession>
<feature type="transmembrane region" description="Helical" evidence="10">
    <location>
        <begin position="214"/>
        <end position="234"/>
    </location>
</feature>
<dbReference type="CDD" id="cd18578">
    <property type="entry name" value="ABC_6TM_Pgp_ABCB1_D2_like"/>
    <property type="match status" value="1"/>
</dbReference>
<dbReference type="PROSITE" id="PS50893">
    <property type="entry name" value="ABC_TRANSPORTER_2"/>
    <property type="match status" value="1"/>
</dbReference>
<comment type="subcellular location">
    <subcellularLocation>
        <location evidence="1">Membrane</location>
        <topology evidence="1">Multi-pass membrane protein</topology>
    </subcellularLocation>
</comment>
<dbReference type="InterPro" id="IPR011527">
    <property type="entry name" value="ABC1_TM_dom"/>
</dbReference>
<dbReference type="PANTHER" id="PTHR43394">
    <property type="entry name" value="ATP-DEPENDENT PERMEASE MDL1, MITOCHONDRIAL"/>
    <property type="match status" value="1"/>
</dbReference>
<feature type="transmembrane region" description="Helical" evidence="10">
    <location>
        <begin position="240"/>
        <end position="258"/>
    </location>
</feature>
<dbReference type="FunFam" id="1.20.1560.10:FF:000057">
    <property type="entry name" value="ABC multidrug transporter SitT"/>
    <property type="match status" value="1"/>
</dbReference>